<dbReference type="NCBIfam" id="TIGR03725">
    <property type="entry name" value="T6A_YeaZ"/>
    <property type="match status" value="1"/>
</dbReference>
<proteinExistence type="predicted"/>
<dbReference type="PANTHER" id="PTHR11735">
    <property type="entry name" value="TRNA N6-ADENOSINE THREONYLCARBAMOYLTRANSFERASE"/>
    <property type="match status" value="1"/>
</dbReference>
<dbReference type="KEGG" id="lbt:AYR52_02145"/>
<reference evidence="1 2" key="1">
    <citation type="submission" date="2016-03" db="EMBL/GenBank/DDBJ databases">
        <title>Pediococcus and Lactobacillus from brewery environment - whole genome sequencing and assembly.</title>
        <authorList>
            <person name="Behr J."/>
            <person name="Geissler A.J."/>
            <person name="Vogel R.F."/>
        </authorList>
    </citation>
    <scope>NUCLEOTIDE SEQUENCE [LARGE SCALE GENOMIC DNA]</scope>
    <source>
        <strain evidence="1 2">TMW 1.1989</strain>
    </source>
</reference>
<dbReference type="PANTHER" id="PTHR11735:SF11">
    <property type="entry name" value="TRNA THREONYLCARBAMOYLADENOSINE BIOSYNTHESIS PROTEIN TSAB"/>
    <property type="match status" value="1"/>
</dbReference>
<evidence type="ECO:0000313" key="2">
    <source>
        <dbReference type="Proteomes" id="UP000078582"/>
    </source>
</evidence>
<dbReference type="Pfam" id="PF00814">
    <property type="entry name" value="TsaD"/>
    <property type="match status" value="1"/>
</dbReference>
<dbReference type="Gene3D" id="3.30.420.40">
    <property type="match status" value="2"/>
</dbReference>
<dbReference type="GeneID" id="42982048"/>
<dbReference type="GO" id="GO:0002949">
    <property type="term" value="P:tRNA threonylcarbamoyladenosine modification"/>
    <property type="evidence" value="ECO:0007669"/>
    <property type="project" value="InterPro"/>
</dbReference>
<sequence length="242" mass="26210">MLVLAIDTSNRAMSVALVRDQTVLGETTINVRKTHSESLMPAVAQLFKSTSLLPAAVDRFVVAQGPGSYTGIRIAVTTAKTFAWTLHKELVGISSLAALAANVTTSAGLIIPVFNARRDAAFTGAYRWQNGELVSVLADRHTPMASWLAELATQTAPLQFIGDDVESFRPQITAKLGQQAQFVSGIDNLPHASKLALLGQTAQPVANIHRFAPNYLRITEAEANWLKQHPTNEGHEPYVEEI</sequence>
<dbReference type="EMBL" id="CP014873">
    <property type="protein sequence ID" value="ANK62585.1"/>
    <property type="molecule type" value="Genomic_DNA"/>
</dbReference>
<dbReference type="STRING" id="375175.AYR53_07260"/>
<gene>
    <name evidence="1" type="ORF">AYR53_07260</name>
</gene>
<dbReference type="CDD" id="cd24032">
    <property type="entry name" value="ASKHA_NBD_TsaB"/>
    <property type="match status" value="1"/>
</dbReference>
<organism evidence="1 2">
    <name type="scientific">Loigolactobacillus backii</name>
    <dbReference type="NCBI Taxonomy" id="375175"/>
    <lineage>
        <taxon>Bacteria</taxon>
        <taxon>Bacillati</taxon>
        <taxon>Bacillota</taxon>
        <taxon>Bacilli</taxon>
        <taxon>Lactobacillales</taxon>
        <taxon>Lactobacillaceae</taxon>
        <taxon>Loigolactobacillus</taxon>
    </lineage>
</organism>
<keyword evidence="2" id="KW-1185">Reference proteome</keyword>
<dbReference type="OrthoDB" id="9784166at2"/>
<evidence type="ECO:0000313" key="1">
    <source>
        <dbReference type="EMBL" id="ANK62585.1"/>
    </source>
</evidence>
<accession>A0A192H2J4</accession>
<dbReference type="InterPro" id="IPR022496">
    <property type="entry name" value="T6A_TsaB"/>
</dbReference>
<dbReference type="InterPro" id="IPR043129">
    <property type="entry name" value="ATPase_NBD"/>
</dbReference>
<name>A0A192H2J4_9LACO</name>
<dbReference type="Proteomes" id="UP000078582">
    <property type="component" value="Chromosome"/>
</dbReference>
<dbReference type="GO" id="GO:0005829">
    <property type="term" value="C:cytosol"/>
    <property type="evidence" value="ECO:0007669"/>
    <property type="project" value="TreeGrafter"/>
</dbReference>
<dbReference type="RefSeq" id="WP_068223276.1">
    <property type="nucleotide sequence ID" value="NZ_CP014623.1"/>
</dbReference>
<dbReference type="AlphaFoldDB" id="A0A192H2J4"/>
<dbReference type="SUPFAM" id="SSF53067">
    <property type="entry name" value="Actin-like ATPase domain"/>
    <property type="match status" value="2"/>
</dbReference>
<dbReference type="InterPro" id="IPR000905">
    <property type="entry name" value="Gcp-like_dom"/>
</dbReference>
<protein>
    <submittedName>
        <fullName evidence="1">tRNA threonylcarbamoyladenosine biosynthesis protein TsaB</fullName>
    </submittedName>
</protein>